<keyword evidence="2" id="KW-1133">Transmembrane helix</keyword>
<feature type="transmembrane region" description="Helical" evidence="2">
    <location>
        <begin position="118"/>
        <end position="141"/>
    </location>
</feature>
<evidence type="ECO:0000256" key="2">
    <source>
        <dbReference type="SAM" id="Phobius"/>
    </source>
</evidence>
<dbReference type="RefSeq" id="XP_009052440.1">
    <property type="nucleotide sequence ID" value="XM_009054192.1"/>
</dbReference>
<dbReference type="KEGG" id="lgi:LOTGIDRAFT_231734"/>
<evidence type="ECO:0000313" key="3">
    <source>
        <dbReference type="EMBL" id="ESO96949.1"/>
    </source>
</evidence>
<dbReference type="CTD" id="20248691"/>
<sequence>MKVERRLRGSLRPALKESLSVEGVDSCPAVTQNAAWTTDIDFMFSPERAHMSDVRASFNESMVFNETYHVPASRTSSTGLPNGYSVSIAFVNFSAALLALTVRYAAVFWYTNKTLTSVFALQLLTMTLTSIFDLCGFSVLYKVCYNNPLYHNITLSLSCSAIVTLYLIGGFVVLVSTVTVFEYGSMYFHQKFKIVDRKHNPESYVKQTVIVHSGCRGYIPHTCATVCLVCMAICKGPVVFDLVTVYRLSSDSLVLTCVIVDVCYMLFWIMVWCGLTVKQQWKFKILDYVPLKKPVFMIGSRESIVKNPTFDSKRLEMDMLNVPRSRSPLPTYDGILIETHEPCPSEDDITTENSENPNFNETFSTDLDSMPSGGARRKTSRKNGARVTFQDTRNNSLSVDDRRARSRSRTPVIVEPNHVNVQVDVHTPNNVQNKNTDDIEQLNPTNVLLRQNSGSTPVPRDFRNSLGLRENNLNNTSACSDEASFSTISDQLPTLMSSFRDKVRESSKAANNYKEKRNILESSGSFGNDATKPNIDSLKRRSKGIDRQSDDSYLKVNLENLDLKNHICDSPLRAGVTDGPMRQNSSSGFSDDSKCSSFKSPTDLSPSSNSSINGGLSPETVPTGSNKLTNGRLDYQTDKDYLFPRPVHLINKKPEIGRRDSANYSLTSSQDTSSNESDHGQGGLCSQKQNGILKTTPTTSITTPISSPTILST</sequence>
<feature type="region of interest" description="Disordered" evidence="1">
    <location>
        <begin position="345"/>
        <end position="389"/>
    </location>
</feature>
<feature type="compositionally biased region" description="Polar residues" evidence="1">
    <location>
        <begin position="620"/>
        <end position="629"/>
    </location>
</feature>
<dbReference type="GeneID" id="20248691"/>
<feature type="compositionally biased region" description="Basic residues" evidence="1">
    <location>
        <begin position="375"/>
        <end position="384"/>
    </location>
</feature>
<feature type="transmembrane region" description="Helical" evidence="2">
    <location>
        <begin position="84"/>
        <end position="106"/>
    </location>
</feature>
<feature type="compositionally biased region" description="Polar residues" evidence="1">
    <location>
        <begin position="351"/>
        <end position="367"/>
    </location>
</feature>
<dbReference type="PANTHER" id="PTHR21579">
    <property type="entry name" value="PROTEIN TINCAR"/>
    <property type="match status" value="1"/>
</dbReference>
<keyword evidence="2" id="KW-0812">Transmembrane</keyword>
<feature type="compositionally biased region" description="Basic and acidic residues" evidence="1">
    <location>
        <begin position="507"/>
        <end position="519"/>
    </location>
</feature>
<feature type="transmembrane region" description="Helical" evidence="2">
    <location>
        <begin position="153"/>
        <end position="181"/>
    </location>
</feature>
<dbReference type="OrthoDB" id="10033661at2759"/>
<gene>
    <name evidence="3" type="ORF">LOTGIDRAFT_231734</name>
</gene>
<organism evidence="3 4">
    <name type="scientific">Lottia gigantea</name>
    <name type="common">Giant owl limpet</name>
    <dbReference type="NCBI Taxonomy" id="225164"/>
    <lineage>
        <taxon>Eukaryota</taxon>
        <taxon>Metazoa</taxon>
        <taxon>Spiralia</taxon>
        <taxon>Lophotrochozoa</taxon>
        <taxon>Mollusca</taxon>
        <taxon>Gastropoda</taxon>
        <taxon>Patellogastropoda</taxon>
        <taxon>Lottioidea</taxon>
        <taxon>Lottiidae</taxon>
        <taxon>Lottia</taxon>
    </lineage>
</organism>
<dbReference type="AlphaFoldDB" id="V4C5R5"/>
<keyword evidence="4" id="KW-1185">Reference proteome</keyword>
<feature type="compositionally biased region" description="Basic and acidic residues" evidence="1">
    <location>
        <begin position="652"/>
        <end position="661"/>
    </location>
</feature>
<dbReference type="EMBL" id="KB201362">
    <property type="protein sequence ID" value="ESO96949.1"/>
    <property type="molecule type" value="Genomic_DNA"/>
</dbReference>
<evidence type="ECO:0000313" key="4">
    <source>
        <dbReference type="Proteomes" id="UP000030746"/>
    </source>
</evidence>
<feature type="compositionally biased region" description="Polar residues" evidence="1">
    <location>
        <begin position="684"/>
        <end position="693"/>
    </location>
</feature>
<dbReference type="OMA" id="WTLLTIK"/>
<feature type="region of interest" description="Disordered" evidence="1">
    <location>
        <begin position="652"/>
        <end position="713"/>
    </location>
</feature>
<evidence type="ECO:0000256" key="1">
    <source>
        <dbReference type="SAM" id="MobiDB-lite"/>
    </source>
</evidence>
<feature type="transmembrane region" description="Helical" evidence="2">
    <location>
        <begin position="253"/>
        <end position="275"/>
    </location>
</feature>
<feature type="region of interest" description="Disordered" evidence="1">
    <location>
        <begin position="573"/>
        <end position="632"/>
    </location>
</feature>
<feature type="region of interest" description="Disordered" evidence="1">
    <location>
        <begin position="507"/>
        <end position="547"/>
    </location>
</feature>
<name>V4C5R5_LOTGI</name>
<feature type="compositionally biased region" description="Low complexity" evidence="1">
    <location>
        <begin position="695"/>
        <end position="713"/>
    </location>
</feature>
<dbReference type="InterPro" id="IPR053291">
    <property type="entry name" value="Ommatidial_diff-associated"/>
</dbReference>
<protein>
    <submittedName>
        <fullName evidence="3">Uncharacterized protein</fullName>
    </submittedName>
</protein>
<feature type="compositionally biased region" description="Polar residues" evidence="1">
    <location>
        <begin position="662"/>
        <end position="675"/>
    </location>
</feature>
<proteinExistence type="predicted"/>
<feature type="compositionally biased region" description="Low complexity" evidence="1">
    <location>
        <begin position="585"/>
        <end position="618"/>
    </location>
</feature>
<keyword evidence="2" id="KW-0472">Membrane</keyword>
<dbReference type="PANTHER" id="PTHR21579:SF20">
    <property type="entry name" value="PROTEIN TINCAR"/>
    <property type="match status" value="1"/>
</dbReference>
<feature type="compositionally biased region" description="Basic and acidic residues" evidence="1">
    <location>
        <begin position="537"/>
        <end position="547"/>
    </location>
</feature>
<accession>V4C5R5</accession>
<dbReference type="HOGENOM" id="CLU_387473_0_0_1"/>
<reference evidence="3 4" key="1">
    <citation type="journal article" date="2013" name="Nature">
        <title>Insights into bilaterian evolution from three spiralian genomes.</title>
        <authorList>
            <person name="Simakov O."/>
            <person name="Marletaz F."/>
            <person name="Cho S.J."/>
            <person name="Edsinger-Gonzales E."/>
            <person name="Havlak P."/>
            <person name="Hellsten U."/>
            <person name="Kuo D.H."/>
            <person name="Larsson T."/>
            <person name="Lv J."/>
            <person name="Arendt D."/>
            <person name="Savage R."/>
            <person name="Osoegawa K."/>
            <person name="de Jong P."/>
            <person name="Grimwood J."/>
            <person name="Chapman J.A."/>
            <person name="Shapiro H."/>
            <person name="Aerts A."/>
            <person name="Otillar R.P."/>
            <person name="Terry A.Y."/>
            <person name="Boore J.L."/>
            <person name="Grigoriev I.V."/>
            <person name="Lindberg D.R."/>
            <person name="Seaver E.C."/>
            <person name="Weisblat D.A."/>
            <person name="Putnam N.H."/>
            <person name="Rokhsar D.S."/>
        </authorList>
    </citation>
    <scope>NUCLEOTIDE SEQUENCE [LARGE SCALE GENOMIC DNA]</scope>
</reference>
<dbReference type="Proteomes" id="UP000030746">
    <property type="component" value="Unassembled WGS sequence"/>
</dbReference>